<sequence length="93" mass="10305">MAAFRTSGLACPLQQAWDRDHASAARTAAQQTTASWYGQVLAATTAEQRFDVLRADELHFGRPLPMWRPSCAARRARRLFPSSPGRRPDPLGP</sequence>
<organism evidence="1 2">
    <name type="scientific">Mycobacterium paragordonae</name>
    <dbReference type="NCBI Taxonomy" id="1389713"/>
    <lineage>
        <taxon>Bacteria</taxon>
        <taxon>Bacillati</taxon>
        <taxon>Actinomycetota</taxon>
        <taxon>Actinomycetes</taxon>
        <taxon>Mycobacteriales</taxon>
        <taxon>Mycobacteriaceae</taxon>
        <taxon>Mycobacterium</taxon>
    </lineage>
</organism>
<dbReference type="EMBL" id="BLKX01000003">
    <property type="protein sequence ID" value="GFG83140.1"/>
    <property type="molecule type" value="Genomic_DNA"/>
</dbReference>
<gene>
    <name evidence="1" type="ORF">MPRG_64160</name>
</gene>
<proteinExistence type="predicted"/>
<evidence type="ECO:0000313" key="2">
    <source>
        <dbReference type="Proteomes" id="UP000465240"/>
    </source>
</evidence>
<evidence type="ECO:0000313" key="1">
    <source>
        <dbReference type="EMBL" id="GFG83140.1"/>
    </source>
</evidence>
<accession>A0ABQ1CFX7</accession>
<name>A0ABQ1CFX7_9MYCO</name>
<comment type="caution">
    <text evidence="1">The sequence shown here is derived from an EMBL/GenBank/DDBJ whole genome shotgun (WGS) entry which is preliminary data.</text>
</comment>
<reference evidence="1 2" key="1">
    <citation type="journal article" date="2019" name="Emerg. Microbes Infect.">
        <title>Comprehensive subspecies identification of 175 nontuberculous mycobacteria species based on 7547 genomic profiles.</title>
        <authorList>
            <person name="Matsumoto Y."/>
            <person name="Kinjo T."/>
            <person name="Motooka D."/>
            <person name="Nabeya D."/>
            <person name="Jung N."/>
            <person name="Uechi K."/>
            <person name="Horii T."/>
            <person name="Iida T."/>
            <person name="Fujita J."/>
            <person name="Nakamura S."/>
        </authorList>
    </citation>
    <scope>NUCLEOTIDE SEQUENCE [LARGE SCALE GENOMIC DNA]</scope>
    <source>
        <strain evidence="1 2">JCM 18565</strain>
    </source>
</reference>
<protein>
    <submittedName>
        <fullName evidence="1">Uncharacterized protein</fullName>
    </submittedName>
</protein>
<keyword evidence="2" id="KW-1185">Reference proteome</keyword>
<dbReference type="Proteomes" id="UP000465240">
    <property type="component" value="Unassembled WGS sequence"/>
</dbReference>
<dbReference type="RefSeq" id="WP_163761815.1">
    <property type="nucleotide sequence ID" value="NZ_BLKX01000003.1"/>
</dbReference>